<reference evidence="5 6" key="1">
    <citation type="submission" date="2017-12" db="EMBL/GenBank/DDBJ databases">
        <authorList>
            <person name="Hurst M.R.H."/>
        </authorList>
    </citation>
    <scope>NUCLEOTIDE SEQUENCE [LARGE SCALE GENOMIC DNA]</scope>
    <source>
        <strain evidence="5 6">BM15</strain>
    </source>
</reference>
<dbReference type="OrthoDB" id="9816040at2"/>
<dbReference type="EMBL" id="CP025408">
    <property type="protein sequence ID" value="AUH32619.1"/>
    <property type="molecule type" value="Genomic_DNA"/>
</dbReference>
<dbReference type="Proteomes" id="UP000233742">
    <property type="component" value="Chromosome"/>
</dbReference>
<proteinExistence type="predicted"/>
<dbReference type="InterPro" id="IPR020084">
    <property type="entry name" value="NUDIX_hydrolase_CS"/>
</dbReference>
<dbReference type="AlphaFoldDB" id="A0A2K9EE99"/>
<dbReference type="InterPro" id="IPR000086">
    <property type="entry name" value="NUDIX_hydrolase_dom"/>
</dbReference>
<evidence type="ECO:0000256" key="2">
    <source>
        <dbReference type="ARBA" id="ARBA00022801"/>
    </source>
</evidence>
<dbReference type="PANTHER" id="PTHR43046">
    <property type="entry name" value="GDP-MANNOSE MANNOSYL HYDROLASE"/>
    <property type="match status" value="1"/>
</dbReference>
<feature type="domain" description="Nudix hydrolase" evidence="4">
    <location>
        <begin position="16"/>
        <end position="145"/>
    </location>
</feature>
<keyword evidence="6" id="KW-1185">Reference proteome</keyword>
<evidence type="ECO:0000313" key="6">
    <source>
        <dbReference type="Proteomes" id="UP000233742"/>
    </source>
</evidence>
<name>A0A2K9EE99_9RHOB</name>
<dbReference type="PROSITE" id="PS00893">
    <property type="entry name" value="NUDIX_BOX"/>
    <property type="match status" value="1"/>
</dbReference>
<comment type="cofactor">
    <cofactor evidence="1">
        <name>Mg(2+)</name>
        <dbReference type="ChEBI" id="CHEBI:18420"/>
    </cofactor>
</comment>
<dbReference type="SUPFAM" id="SSF55811">
    <property type="entry name" value="Nudix"/>
    <property type="match status" value="1"/>
</dbReference>
<evidence type="ECO:0000259" key="4">
    <source>
        <dbReference type="PROSITE" id="PS51462"/>
    </source>
</evidence>
<dbReference type="Gene3D" id="3.90.79.10">
    <property type="entry name" value="Nucleoside Triphosphate Pyrophosphohydrolase"/>
    <property type="match status" value="1"/>
</dbReference>
<dbReference type="KEGG" id="paro:CUV01_03785"/>
<keyword evidence="2 5" id="KW-0378">Hydrolase</keyword>
<dbReference type="RefSeq" id="WP_101459294.1">
    <property type="nucleotide sequence ID" value="NZ_CP025408.1"/>
</dbReference>
<dbReference type="InterPro" id="IPR015797">
    <property type="entry name" value="NUDIX_hydrolase-like_dom_sf"/>
</dbReference>
<dbReference type="PANTHER" id="PTHR43046:SF14">
    <property type="entry name" value="MUTT_NUDIX FAMILY PROTEIN"/>
    <property type="match status" value="1"/>
</dbReference>
<protein>
    <submittedName>
        <fullName evidence="5">NUDIX hydrolase</fullName>
    </submittedName>
</protein>
<organism evidence="5 6">
    <name type="scientific">Paracoccus tegillarcae</name>
    <dbReference type="NCBI Taxonomy" id="1529068"/>
    <lineage>
        <taxon>Bacteria</taxon>
        <taxon>Pseudomonadati</taxon>
        <taxon>Pseudomonadota</taxon>
        <taxon>Alphaproteobacteria</taxon>
        <taxon>Rhodobacterales</taxon>
        <taxon>Paracoccaceae</taxon>
        <taxon>Paracoccus</taxon>
    </lineage>
</organism>
<dbReference type="PROSITE" id="PS51462">
    <property type="entry name" value="NUDIX"/>
    <property type="match status" value="1"/>
</dbReference>
<feature type="region of interest" description="Disordered" evidence="3">
    <location>
        <begin position="152"/>
        <end position="176"/>
    </location>
</feature>
<evidence type="ECO:0000256" key="1">
    <source>
        <dbReference type="ARBA" id="ARBA00001946"/>
    </source>
</evidence>
<dbReference type="GO" id="GO:0016787">
    <property type="term" value="F:hydrolase activity"/>
    <property type="evidence" value="ECO:0007669"/>
    <property type="project" value="UniProtKB-KW"/>
</dbReference>
<evidence type="ECO:0000256" key="3">
    <source>
        <dbReference type="SAM" id="MobiDB-lite"/>
    </source>
</evidence>
<accession>A0A2K9EE99</accession>
<evidence type="ECO:0000313" key="5">
    <source>
        <dbReference type="EMBL" id="AUH32619.1"/>
    </source>
</evidence>
<sequence>MIPRYGQPPVTGRHYRARPGAYGLLLRRGQVLLTLQAGPEPDMQLPGGGIDPGESPIHALHREVFEETGWAIASPRRIGAYRRYAWLPEYGYWAEKICTIWLAEPVVRRGDPVEPDHRAVWVPLADLPAALSEPGARAFVTRLMKGGFLAQASRRHPDKAMSPTRRDRHGGVLSRR</sequence>
<dbReference type="Pfam" id="PF00293">
    <property type="entry name" value="NUDIX"/>
    <property type="match status" value="1"/>
</dbReference>
<gene>
    <name evidence="5" type="ORF">CUV01_03785</name>
</gene>